<protein>
    <submittedName>
        <fullName evidence="1">Uncharacterized protein</fullName>
    </submittedName>
</protein>
<name>A0A2P2NNM8_RHIMU</name>
<organism evidence="1">
    <name type="scientific">Rhizophora mucronata</name>
    <name type="common">Asiatic mangrove</name>
    <dbReference type="NCBI Taxonomy" id="61149"/>
    <lineage>
        <taxon>Eukaryota</taxon>
        <taxon>Viridiplantae</taxon>
        <taxon>Streptophyta</taxon>
        <taxon>Embryophyta</taxon>
        <taxon>Tracheophyta</taxon>
        <taxon>Spermatophyta</taxon>
        <taxon>Magnoliopsida</taxon>
        <taxon>eudicotyledons</taxon>
        <taxon>Gunneridae</taxon>
        <taxon>Pentapetalae</taxon>
        <taxon>rosids</taxon>
        <taxon>fabids</taxon>
        <taxon>Malpighiales</taxon>
        <taxon>Rhizophoraceae</taxon>
        <taxon>Rhizophora</taxon>
    </lineage>
</organism>
<accession>A0A2P2NNM8</accession>
<sequence>MWLFLYAKIILNHIDNLVTMCTALMIKKKLEVNGLFMTFEKEIIN</sequence>
<proteinExistence type="predicted"/>
<evidence type="ECO:0000313" key="1">
    <source>
        <dbReference type="EMBL" id="MBX44118.1"/>
    </source>
</evidence>
<dbReference type="AlphaFoldDB" id="A0A2P2NNM8"/>
<reference evidence="1" key="1">
    <citation type="submission" date="2018-02" db="EMBL/GenBank/DDBJ databases">
        <title>Rhizophora mucronata_Transcriptome.</title>
        <authorList>
            <person name="Meera S.P."/>
            <person name="Sreeshan A."/>
            <person name="Augustine A."/>
        </authorList>
    </citation>
    <scope>NUCLEOTIDE SEQUENCE</scope>
    <source>
        <tissue evidence="1">Leaf</tissue>
    </source>
</reference>
<dbReference type="EMBL" id="GGEC01063634">
    <property type="protein sequence ID" value="MBX44118.1"/>
    <property type="molecule type" value="Transcribed_RNA"/>
</dbReference>